<dbReference type="CDD" id="cd05646">
    <property type="entry name" value="M20_AcylaseI_like"/>
    <property type="match status" value="1"/>
</dbReference>
<keyword evidence="5 10" id="KW-0479">Metal-binding</keyword>
<feature type="binding site" evidence="10">
    <location>
        <position position="169"/>
    </location>
    <ligand>
        <name>Zn(2+)</name>
        <dbReference type="ChEBI" id="CHEBI:29105"/>
        <label>1</label>
    </ligand>
</feature>
<comment type="caution">
    <text evidence="12">The sequence shown here is derived from an EMBL/GenBank/DDBJ whole genome shotgun (WGS) entry which is preliminary data.</text>
</comment>
<dbReference type="InterPro" id="IPR002933">
    <property type="entry name" value="Peptidase_M20"/>
</dbReference>
<evidence type="ECO:0000256" key="6">
    <source>
        <dbReference type="ARBA" id="ARBA00022801"/>
    </source>
</evidence>
<dbReference type="GO" id="GO:0006520">
    <property type="term" value="P:amino acid metabolic process"/>
    <property type="evidence" value="ECO:0007669"/>
    <property type="project" value="InterPro"/>
</dbReference>
<dbReference type="SUPFAM" id="SSF53187">
    <property type="entry name" value="Zn-dependent exopeptidases"/>
    <property type="match status" value="1"/>
</dbReference>
<proteinExistence type="inferred from homology"/>
<dbReference type="InterPro" id="IPR010159">
    <property type="entry name" value="N-acyl_aa_amidohydrolase"/>
</dbReference>
<dbReference type="PIRSF" id="PIRSF036696">
    <property type="entry name" value="ACY-1"/>
    <property type="match status" value="1"/>
</dbReference>
<dbReference type="PANTHER" id="PTHR45892">
    <property type="entry name" value="AMINOACYLASE-1"/>
    <property type="match status" value="1"/>
</dbReference>
<dbReference type="Pfam" id="PF07687">
    <property type="entry name" value="M20_dimer"/>
    <property type="match status" value="1"/>
</dbReference>
<reference evidence="12 13" key="1">
    <citation type="submission" date="2020-08" db="EMBL/GenBank/DDBJ databases">
        <authorList>
            <person name="Hejnol A."/>
        </authorList>
    </citation>
    <scope>NUCLEOTIDE SEQUENCE [LARGE SCALE GENOMIC DNA]</scope>
</reference>
<dbReference type="PROSITE" id="PS00758">
    <property type="entry name" value="ARGE_DAPE_CPG2_1"/>
    <property type="match status" value="1"/>
</dbReference>
<comment type="subcellular location">
    <subcellularLocation>
        <location evidence="1">Cytoplasm</location>
    </subcellularLocation>
</comment>
<dbReference type="InterPro" id="IPR036264">
    <property type="entry name" value="Bact_exopeptidase_dim_dom"/>
</dbReference>
<evidence type="ECO:0000256" key="8">
    <source>
        <dbReference type="ARBA" id="ARBA00029656"/>
    </source>
</evidence>
<evidence type="ECO:0000256" key="1">
    <source>
        <dbReference type="ARBA" id="ARBA00004496"/>
    </source>
</evidence>
<keyword evidence="6" id="KW-0378">Hydrolase</keyword>
<feature type="binding site" evidence="10">
    <location>
        <position position="107"/>
    </location>
    <ligand>
        <name>Zn(2+)</name>
        <dbReference type="ChEBI" id="CHEBI:29105"/>
        <label>1</label>
    </ligand>
</feature>
<feature type="domain" description="Peptidase M20 dimerisation" evidence="11">
    <location>
        <begin position="182"/>
        <end position="292"/>
    </location>
</feature>
<protein>
    <recommendedName>
        <fullName evidence="3">N-acyl-aliphatic-L-amino acid amidohydrolase</fullName>
        <ecNumber evidence="3">3.5.1.14</ecNumber>
    </recommendedName>
    <alternativeName>
        <fullName evidence="8">N-acyl-L-amino-acid amidohydrolase</fullName>
    </alternativeName>
</protein>
<dbReference type="FunFam" id="3.40.630.10:FF:000019">
    <property type="entry name" value="Aminoacylase 1"/>
    <property type="match status" value="1"/>
</dbReference>
<feature type="binding site" evidence="10">
    <location>
        <position position="107"/>
    </location>
    <ligand>
        <name>Zn(2+)</name>
        <dbReference type="ChEBI" id="CHEBI:29105"/>
        <label>2</label>
    </ligand>
</feature>
<evidence type="ECO:0000256" key="2">
    <source>
        <dbReference type="ARBA" id="ARBA00006247"/>
    </source>
</evidence>
<organism evidence="12 13">
    <name type="scientific">Dimorphilus gyrociliatus</name>
    <dbReference type="NCBI Taxonomy" id="2664684"/>
    <lineage>
        <taxon>Eukaryota</taxon>
        <taxon>Metazoa</taxon>
        <taxon>Spiralia</taxon>
        <taxon>Lophotrochozoa</taxon>
        <taxon>Annelida</taxon>
        <taxon>Polychaeta</taxon>
        <taxon>Polychaeta incertae sedis</taxon>
        <taxon>Dinophilidae</taxon>
        <taxon>Dimorphilus</taxon>
    </lineage>
</organism>
<evidence type="ECO:0000256" key="7">
    <source>
        <dbReference type="ARBA" id="ARBA00022833"/>
    </source>
</evidence>
<dbReference type="AlphaFoldDB" id="A0A7I8VU38"/>
<keyword evidence="4" id="KW-0963">Cytoplasm</keyword>
<evidence type="ECO:0000259" key="11">
    <source>
        <dbReference type="Pfam" id="PF07687"/>
    </source>
</evidence>
<feature type="binding site" evidence="10">
    <location>
        <position position="74"/>
    </location>
    <ligand>
        <name>Zn(2+)</name>
        <dbReference type="ChEBI" id="CHEBI:29105"/>
        <label>1</label>
    </ligand>
</feature>
<feature type="active site" evidence="9">
    <location>
        <position position="76"/>
    </location>
</feature>
<dbReference type="SUPFAM" id="SSF55031">
    <property type="entry name" value="Bacterial exopeptidase dimerisation domain"/>
    <property type="match status" value="1"/>
</dbReference>
<gene>
    <name evidence="12" type="ORF">DGYR_LOCUS7940</name>
</gene>
<dbReference type="Pfam" id="PF01546">
    <property type="entry name" value="Peptidase_M20"/>
    <property type="match status" value="1"/>
</dbReference>
<dbReference type="PROSITE" id="PS00759">
    <property type="entry name" value="ARGE_DAPE_CPG2_2"/>
    <property type="match status" value="1"/>
</dbReference>
<feature type="binding site" evidence="10">
    <location>
        <position position="142"/>
    </location>
    <ligand>
        <name>Zn(2+)</name>
        <dbReference type="ChEBI" id="CHEBI:29105"/>
        <label>2</label>
    </ligand>
</feature>
<dbReference type="PANTHER" id="PTHR45892:SF1">
    <property type="entry name" value="AMINOACYLASE-1"/>
    <property type="match status" value="1"/>
</dbReference>
<keyword evidence="13" id="KW-1185">Reference proteome</keyword>
<dbReference type="InterPro" id="IPR001261">
    <property type="entry name" value="ArgE/DapE_CS"/>
</dbReference>
<dbReference type="FunFam" id="3.30.70.360:FF:000005">
    <property type="entry name" value="Putative Aminoacylase-1"/>
    <property type="match status" value="1"/>
</dbReference>
<accession>A0A7I8VU38</accession>
<evidence type="ECO:0000256" key="3">
    <source>
        <dbReference type="ARBA" id="ARBA00011913"/>
    </source>
</evidence>
<dbReference type="GO" id="GO:0005737">
    <property type="term" value="C:cytoplasm"/>
    <property type="evidence" value="ECO:0007669"/>
    <property type="project" value="UniProtKB-SubCell"/>
</dbReference>
<dbReference type="Gene3D" id="3.30.70.360">
    <property type="match status" value="1"/>
</dbReference>
<feature type="binding site" evidence="10">
    <location>
        <position position="365"/>
    </location>
    <ligand>
        <name>Zn(2+)</name>
        <dbReference type="ChEBI" id="CHEBI:29105"/>
        <label>2</label>
    </ligand>
</feature>
<dbReference type="EMBL" id="CAJFCJ010000011">
    <property type="protein sequence ID" value="CAD5119748.1"/>
    <property type="molecule type" value="Genomic_DNA"/>
</dbReference>
<dbReference type="InterPro" id="IPR011650">
    <property type="entry name" value="Peptidase_M20_dimer"/>
</dbReference>
<evidence type="ECO:0000256" key="10">
    <source>
        <dbReference type="PIRSR" id="PIRSR036696-2"/>
    </source>
</evidence>
<dbReference type="EC" id="3.5.1.14" evidence="3"/>
<evidence type="ECO:0000313" key="13">
    <source>
        <dbReference type="Proteomes" id="UP000549394"/>
    </source>
</evidence>
<evidence type="ECO:0000256" key="9">
    <source>
        <dbReference type="PIRSR" id="PIRSR036696-1"/>
    </source>
</evidence>
<dbReference type="NCBIfam" id="TIGR01880">
    <property type="entry name" value="Ac-peptdase-euk"/>
    <property type="match status" value="1"/>
</dbReference>
<name>A0A7I8VU38_9ANNE</name>
<dbReference type="Gene3D" id="1.10.150.900">
    <property type="match status" value="1"/>
</dbReference>
<comment type="cofactor">
    <cofactor evidence="10">
        <name>Zn(2+)</name>
        <dbReference type="ChEBI" id="CHEBI:29105"/>
    </cofactor>
    <text evidence="10">Binds 2 Zn(2+) ions per subunit.</text>
</comment>
<dbReference type="GO" id="GO:0046872">
    <property type="term" value="F:metal ion binding"/>
    <property type="evidence" value="ECO:0007669"/>
    <property type="project" value="UniProtKB-KW"/>
</dbReference>
<dbReference type="InterPro" id="IPR052083">
    <property type="entry name" value="Aminoacylase-1_M20A"/>
</dbReference>
<evidence type="ECO:0000256" key="5">
    <source>
        <dbReference type="ARBA" id="ARBA00022723"/>
    </source>
</evidence>
<sequence length="394" mass="44495">MSENPATTLFREYLRIKSVQPKPDYDGVVKFLTRISKELDLPMQVIELVKGKPIIVITWKGENPSLPSVLLNSHTDVVPVFPEYWKHDPFSAHKEENGDIYARGSQDMKCVGIQHIEAVRRLKSSGFKPLRTIHLCFVPDEEIGGIDGVKKWVDEDSFKQLNVGLSLDEGLASESSVVPVYYGERAIWWVNVTCLGQPGHGSQFLPDNAGKKIRHVIDSFMNFRDEEEKRLKSDKNLTLGDVTTVNLTILEGGVQQNVVPAQLNAKFDVRITPHLSHDKVREMIDKWLKEAGEGVSYNFLQYTPEIKPSELTGKWYDAVSSSLNESGVPFKPEIFPAATDSRYFRAKGIQAYGISYMPETPILLHDHNERLNEAVFLKGIDVFENLVKKVSLVN</sequence>
<dbReference type="Proteomes" id="UP000549394">
    <property type="component" value="Unassembled WGS sequence"/>
</dbReference>
<dbReference type="OrthoDB" id="3064516at2759"/>
<feature type="active site" description="Proton acceptor" evidence="9">
    <location>
        <position position="141"/>
    </location>
</feature>
<evidence type="ECO:0000313" key="12">
    <source>
        <dbReference type="EMBL" id="CAD5119748.1"/>
    </source>
</evidence>
<evidence type="ECO:0000256" key="4">
    <source>
        <dbReference type="ARBA" id="ARBA00022490"/>
    </source>
</evidence>
<comment type="similarity">
    <text evidence="2">Belongs to the peptidase M20A family.</text>
</comment>
<keyword evidence="7 10" id="KW-0862">Zinc</keyword>
<dbReference type="GO" id="GO:0004046">
    <property type="term" value="F:aminoacylase activity"/>
    <property type="evidence" value="ECO:0007669"/>
    <property type="project" value="UniProtKB-EC"/>
</dbReference>
<dbReference type="Gene3D" id="3.40.630.10">
    <property type="entry name" value="Zn peptidases"/>
    <property type="match status" value="1"/>
</dbReference>